<dbReference type="OrthoDB" id="2292310at2"/>
<dbReference type="EMBL" id="JXBZ01000009">
    <property type="protein sequence ID" value="KJY48245.1"/>
    <property type="molecule type" value="Genomic_DNA"/>
</dbReference>
<proteinExistence type="predicted"/>
<dbReference type="HOGENOM" id="CLU_791780_0_0_9"/>
<keyword evidence="6" id="KW-1185">Reference proteome</keyword>
<feature type="domain" description="WxL Interacting Protein peptidoglycan binding" evidence="3">
    <location>
        <begin position="32"/>
        <end position="149"/>
    </location>
</feature>
<gene>
    <name evidence="5" type="ORF">JG29_12950</name>
</gene>
<evidence type="ECO:0000259" key="3">
    <source>
        <dbReference type="Pfam" id="PF06030"/>
    </source>
</evidence>
<dbReference type="Pfam" id="PF11797">
    <property type="entry name" value="WxLIP_HBD"/>
    <property type="match status" value="1"/>
</dbReference>
<dbReference type="AlphaFoldDB" id="A0A0F4KPA7"/>
<name>A0A0F4KPA7_9LACO</name>
<sequence>MKFWKKFVAICLDFCFCLGVFTLSVKAAGSTFTVIPQASPEQMGSINQGWYLKVQPDHDYQITFQIANFLSSTNVIEVIPVIVQTNSQLQLNLDEPNAQPGPHAQYDFRKLTTGKTLTLQPQQRVTETMNLHVPAAGIRGILMGGLLFRSQTDLQKQKDSLQNQGKNQSAFLSTAAISYGLYLQQSMTKLKVHLNVGAPRLRLQNQQPLLITPVKNLTAYPFSKGRLKLQVTNPKNHALNFTKTMNNIDLAANSQVDWLFPWQKGPLLAGKYYLKYTFTNPRMHYEFKRTLILSDKQVQELNRYLPEKPRDYQVIFIVIAIITVCLLILLTFLVYHYGLWQKRKD</sequence>
<accession>A0A0F4KPA7</accession>
<evidence type="ECO:0000313" key="5">
    <source>
        <dbReference type="EMBL" id="KJY48245.1"/>
    </source>
</evidence>
<comment type="caution">
    <text evidence="5">The sequence shown here is derived from an EMBL/GenBank/DDBJ whole genome shotgun (WGS) entry which is preliminary data.</text>
</comment>
<keyword evidence="2" id="KW-0732">Signal</keyword>
<dbReference type="InterPro" id="IPR010317">
    <property type="entry name" value="WxLIP_PGBD"/>
</dbReference>
<evidence type="ECO:0000256" key="1">
    <source>
        <dbReference type="SAM" id="Phobius"/>
    </source>
</evidence>
<keyword evidence="1" id="KW-0472">Membrane</keyword>
<evidence type="ECO:0000259" key="4">
    <source>
        <dbReference type="Pfam" id="PF11797"/>
    </source>
</evidence>
<organism evidence="5 6">
    <name type="scientific">Bombilactobacillus mellis</name>
    <dbReference type="NCBI Taxonomy" id="1218508"/>
    <lineage>
        <taxon>Bacteria</taxon>
        <taxon>Bacillati</taxon>
        <taxon>Bacillota</taxon>
        <taxon>Bacilli</taxon>
        <taxon>Lactobacillales</taxon>
        <taxon>Lactobacillaceae</taxon>
        <taxon>Bombilactobacillus</taxon>
    </lineage>
</organism>
<dbReference type="PATRIC" id="fig|1218508.4.peg.1284"/>
<dbReference type="InterPro" id="IPR021759">
    <property type="entry name" value="WxLIP_HBD"/>
</dbReference>
<keyword evidence="1" id="KW-1133">Transmembrane helix</keyword>
<dbReference type="STRING" id="1218508.JG29_12950"/>
<dbReference type="Pfam" id="PF06030">
    <property type="entry name" value="WxLIP_PGBD"/>
    <property type="match status" value="1"/>
</dbReference>
<feature type="domain" description="WxL Interacting Protein host binding" evidence="4">
    <location>
        <begin position="176"/>
        <end position="303"/>
    </location>
</feature>
<evidence type="ECO:0000313" key="6">
    <source>
        <dbReference type="Proteomes" id="UP000033695"/>
    </source>
</evidence>
<feature type="chain" id="PRO_5002472030" evidence="2">
    <location>
        <begin position="28"/>
        <end position="345"/>
    </location>
</feature>
<protein>
    <submittedName>
        <fullName evidence="5">Uncharacterized protein</fullName>
    </submittedName>
</protein>
<feature type="transmembrane region" description="Helical" evidence="1">
    <location>
        <begin position="312"/>
        <end position="335"/>
    </location>
</feature>
<reference evidence="5 6" key="1">
    <citation type="submission" date="2014-12" db="EMBL/GenBank/DDBJ databases">
        <title>Comparative genomics of the lactic acid bacteria isolated from the honey bee gut.</title>
        <authorList>
            <person name="Ellegaard K.M."/>
            <person name="Tamarit D."/>
            <person name="Javelind E."/>
            <person name="Olofsson T."/>
            <person name="Andersson S.G."/>
            <person name="Vasquez A."/>
        </authorList>
    </citation>
    <scope>NUCLEOTIDE SEQUENCE [LARGE SCALE GENOMIC DNA]</scope>
    <source>
        <strain evidence="5 6">Hon2</strain>
    </source>
</reference>
<evidence type="ECO:0000256" key="2">
    <source>
        <dbReference type="SAM" id="SignalP"/>
    </source>
</evidence>
<dbReference type="RefSeq" id="WP_045923132.1">
    <property type="nucleotide sequence ID" value="NZ_JBHTHW010000005.1"/>
</dbReference>
<feature type="signal peptide" evidence="2">
    <location>
        <begin position="1"/>
        <end position="27"/>
    </location>
</feature>
<keyword evidence="1" id="KW-0812">Transmembrane</keyword>
<dbReference type="Proteomes" id="UP000033695">
    <property type="component" value="Unassembled WGS sequence"/>
</dbReference>